<dbReference type="Proteomes" id="UP000695022">
    <property type="component" value="Unplaced"/>
</dbReference>
<evidence type="ECO:0000313" key="3">
    <source>
        <dbReference type="Proteomes" id="UP000695022"/>
    </source>
</evidence>
<dbReference type="InterPro" id="IPR057455">
    <property type="entry name" value="UBFD1_C"/>
</dbReference>
<dbReference type="SUPFAM" id="SSF54236">
    <property type="entry name" value="Ubiquitin-like"/>
    <property type="match status" value="1"/>
</dbReference>
<dbReference type="SMART" id="SM00213">
    <property type="entry name" value="UBQ"/>
    <property type="match status" value="1"/>
</dbReference>
<gene>
    <name evidence="4" type="primary">LOC106804912</name>
</gene>
<evidence type="ECO:0000256" key="1">
    <source>
        <dbReference type="SAM" id="MobiDB-lite"/>
    </source>
</evidence>
<dbReference type="PANTHER" id="PTHR16470">
    <property type="entry name" value="UBIQUITIN DOMAIN-CONTAINING PROTEIN UBFD1"/>
    <property type="match status" value="1"/>
</dbReference>
<dbReference type="Gene3D" id="3.10.20.90">
    <property type="entry name" value="Phosphatidylinositol 3-kinase Catalytic Subunit, Chain A, domain 1"/>
    <property type="match status" value="1"/>
</dbReference>
<reference evidence="4" key="1">
    <citation type="submission" date="2025-08" db="UniProtKB">
        <authorList>
            <consortium name="RefSeq"/>
        </authorList>
    </citation>
    <scope>IDENTIFICATION</scope>
</reference>
<dbReference type="InterPro" id="IPR000626">
    <property type="entry name" value="Ubiquitin-like_dom"/>
</dbReference>
<feature type="compositionally biased region" description="Basic and acidic residues" evidence="1">
    <location>
        <begin position="164"/>
        <end position="177"/>
    </location>
</feature>
<evidence type="ECO:0000313" key="4">
    <source>
        <dbReference type="RefSeq" id="XP_014661799.1"/>
    </source>
</evidence>
<dbReference type="PROSITE" id="PS50053">
    <property type="entry name" value="UBIQUITIN_2"/>
    <property type="match status" value="1"/>
</dbReference>
<dbReference type="PANTHER" id="PTHR16470:SF0">
    <property type="entry name" value="UBIQUITIN DOMAIN-CONTAINING PROTEIN UBFD1"/>
    <property type="match status" value="1"/>
</dbReference>
<dbReference type="GeneID" id="106804912"/>
<dbReference type="Pfam" id="PF25343">
    <property type="entry name" value="PH_UBFD1_C"/>
    <property type="match status" value="1"/>
</dbReference>
<dbReference type="Pfam" id="PF00240">
    <property type="entry name" value="ubiquitin"/>
    <property type="match status" value="1"/>
</dbReference>
<feature type="compositionally biased region" description="Polar residues" evidence="1">
    <location>
        <begin position="30"/>
        <end position="45"/>
    </location>
</feature>
<proteinExistence type="predicted"/>
<sequence>MASVDGKRSYCTDADVKTAGDELIFETGESEATTDSVTQQQSDVGNDTDMVTECPGTSAITESGDMQEDVANKEMVDFKVVFNKQRLDVSFPVDDKVSSLKAHIHKITGVTPAMQKLMFKGLMQDEKTLRELNVSTGAKLMLVGSKLNDVIAVSSVNPEKIRAEDKAQESVKKEPVSRQKMHKKVIDRGIPEDCMAGVKSVKERLPPVPVHGFNKNGSKVRLTFKLESDQLWIGTKERTDKIPMASIKNIVSEAIEKHEQYHIVGIQLGPTEASRYWIYWFPAQYVDALKDTVMGKWQFF</sequence>
<feature type="region of interest" description="Disordered" evidence="1">
    <location>
        <begin position="27"/>
        <end position="47"/>
    </location>
</feature>
<dbReference type="CDD" id="cd17047">
    <property type="entry name" value="Ubl_UBFD1"/>
    <property type="match status" value="1"/>
</dbReference>
<feature type="region of interest" description="Disordered" evidence="1">
    <location>
        <begin position="164"/>
        <end position="183"/>
    </location>
</feature>
<dbReference type="InterPro" id="IPR039120">
    <property type="entry name" value="UBFD1"/>
</dbReference>
<organism evidence="3 4">
    <name type="scientific">Priapulus caudatus</name>
    <name type="common">Priapulid worm</name>
    <dbReference type="NCBI Taxonomy" id="37621"/>
    <lineage>
        <taxon>Eukaryota</taxon>
        <taxon>Metazoa</taxon>
        <taxon>Ecdysozoa</taxon>
        <taxon>Scalidophora</taxon>
        <taxon>Priapulida</taxon>
        <taxon>Priapulimorpha</taxon>
        <taxon>Priapulimorphida</taxon>
        <taxon>Priapulidae</taxon>
        <taxon>Priapulus</taxon>
    </lineage>
</organism>
<protein>
    <submittedName>
        <fullName evidence="4">Ubiquitin domain-containing protein UBFD1-like isoform X1</fullName>
    </submittedName>
</protein>
<accession>A0ABM1DPC8</accession>
<feature type="domain" description="Ubiquitin-like" evidence="2">
    <location>
        <begin position="74"/>
        <end position="149"/>
    </location>
</feature>
<keyword evidence="3" id="KW-1185">Reference proteome</keyword>
<dbReference type="RefSeq" id="XP_014661799.1">
    <property type="nucleotide sequence ID" value="XM_014806313.1"/>
</dbReference>
<evidence type="ECO:0000259" key="2">
    <source>
        <dbReference type="PROSITE" id="PS50053"/>
    </source>
</evidence>
<dbReference type="InterPro" id="IPR029071">
    <property type="entry name" value="Ubiquitin-like_domsf"/>
</dbReference>
<name>A0ABM1DPC8_PRICU</name>